<dbReference type="GO" id="GO:0008199">
    <property type="term" value="F:ferric iron binding"/>
    <property type="evidence" value="ECO:0007669"/>
    <property type="project" value="InterPro"/>
</dbReference>
<evidence type="ECO:0000256" key="2">
    <source>
        <dbReference type="ARBA" id="ARBA00022964"/>
    </source>
</evidence>
<dbReference type="CDD" id="cd03463">
    <property type="entry name" value="3_4-PCD_alpha"/>
    <property type="match status" value="1"/>
</dbReference>
<dbReference type="EMBL" id="WYDN01000005">
    <property type="protein sequence ID" value="NAZ15890.1"/>
    <property type="molecule type" value="Genomic_DNA"/>
</dbReference>
<dbReference type="Pfam" id="PF00775">
    <property type="entry name" value="Dioxygenase_C"/>
    <property type="match status" value="1"/>
</dbReference>
<dbReference type="PANTHER" id="PTHR33711">
    <property type="entry name" value="DIOXYGENASE, PUTATIVE (AFU_ORTHOLOGUE AFUA_2G02910)-RELATED"/>
    <property type="match status" value="1"/>
</dbReference>
<keyword evidence="2 5" id="KW-0223">Dioxygenase</keyword>
<dbReference type="InterPro" id="IPR015889">
    <property type="entry name" value="Intradiol_dOase_core"/>
</dbReference>
<dbReference type="GO" id="GO:0018578">
    <property type="term" value="F:protocatechuate 3,4-dioxygenase activity"/>
    <property type="evidence" value="ECO:0007669"/>
    <property type="project" value="UniProtKB-EC"/>
</dbReference>
<feature type="domain" description="Intradiol ring-cleavage dioxygenases" evidence="4">
    <location>
        <begin position="19"/>
        <end position="179"/>
    </location>
</feature>
<dbReference type="Gene3D" id="2.60.130.10">
    <property type="entry name" value="Aromatic compound dioxygenase"/>
    <property type="match status" value="1"/>
</dbReference>
<dbReference type="AlphaFoldDB" id="A0A6L9G680"/>
<dbReference type="PANTHER" id="PTHR33711:SF9">
    <property type="entry name" value="PROTOCATECHUATE 3,4-DIOXYGENASE ALPHA CHAIN"/>
    <property type="match status" value="1"/>
</dbReference>
<dbReference type="EC" id="1.13.11.3" evidence="5"/>
<evidence type="ECO:0000313" key="6">
    <source>
        <dbReference type="Proteomes" id="UP000477543"/>
    </source>
</evidence>
<reference evidence="5 6" key="1">
    <citation type="submission" date="2020-01" db="EMBL/GenBank/DDBJ databases">
        <title>Glutamicibacter soli M275.</title>
        <authorList>
            <person name="Meng X."/>
        </authorList>
    </citation>
    <scope>NUCLEOTIDE SEQUENCE [LARGE SCALE GENOMIC DNA]</scope>
    <source>
        <strain evidence="5 6">M275</strain>
    </source>
</reference>
<comment type="similarity">
    <text evidence="1">Belongs to the intradiol ring-cleavage dioxygenase family.</text>
</comment>
<organism evidence="5 6">
    <name type="scientific">Glutamicibacter soli</name>
    <dbReference type="NCBI Taxonomy" id="453836"/>
    <lineage>
        <taxon>Bacteria</taxon>
        <taxon>Bacillati</taxon>
        <taxon>Actinomycetota</taxon>
        <taxon>Actinomycetes</taxon>
        <taxon>Micrococcales</taxon>
        <taxon>Micrococcaceae</taxon>
        <taxon>Glutamicibacter</taxon>
    </lineage>
</organism>
<evidence type="ECO:0000256" key="1">
    <source>
        <dbReference type="ARBA" id="ARBA00007825"/>
    </source>
</evidence>
<dbReference type="Proteomes" id="UP000477543">
    <property type="component" value="Unassembled WGS sequence"/>
</dbReference>
<evidence type="ECO:0000259" key="4">
    <source>
        <dbReference type="Pfam" id="PF00775"/>
    </source>
</evidence>
<keyword evidence="3 5" id="KW-0560">Oxidoreductase</keyword>
<protein>
    <submittedName>
        <fullName evidence="5">Protocatechuate 3,4-dioxygenase subunit alpha</fullName>
        <ecNumber evidence="5">1.13.11.3</ecNumber>
    </submittedName>
</protein>
<accession>A0A6L9G680</accession>
<dbReference type="InterPro" id="IPR012786">
    <property type="entry name" value="Protocat_dOase_a"/>
</dbReference>
<dbReference type="RefSeq" id="WP_161448411.1">
    <property type="nucleotide sequence ID" value="NZ_WYDN01000005.1"/>
</dbReference>
<evidence type="ECO:0000256" key="3">
    <source>
        <dbReference type="ARBA" id="ARBA00023002"/>
    </source>
</evidence>
<gene>
    <name evidence="5" type="primary">pcaG</name>
    <name evidence="5" type="ORF">GT020_07395</name>
</gene>
<sequence>MTQAPELKLVPTPGQTIGPFYGYALPFEKGGELVNQAHPAAVRLHGVVYDGNGEVIPDSMLEIWQADENGTVVSRDGSLVRDGYNFTGFGRVPVDNVGHYTFTTVNPGPTEEGKAPFIMLTVFARGLLNRLFTRIYLPEDTEALANDPLLTSLPEDRRKTLIATREADGSLRFDIRLQGEDETVFLSYPRES</sequence>
<dbReference type="InterPro" id="IPR000627">
    <property type="entry name" value="Intradiol_dOase_C"/>
</dbReference>
<dbReference type="NCBIfam" id="TIGR02423">
    <property type="entry name" value="protocat_alph"/>
    <property type="match status" value="1"/>
</dbReference>
<name>A0A6L9G680_9MICC</name>
<dbReference type="SUPFAM" id="SSF49482">
    <property type="entry name" value="Aromatic compound dioxygenase"/>
    <property type="match status" value="1"/>
</dbReference>
<comment type="caution">
    <text evidence="5">The sequence shown here is derived from an EMBL/GenBank/DDBJ whole genome shotgun (WGS) entry which is preliminary data.</text>
</comment>
<dbReference type="InterPro" id="IPR050770">
    <property type="entry name" value="Intradiol_RC_Dioxygenase"/>
</dbReference>
<proteinExistence type="inferred from homology"/>
<evidence type="ECO:0000313" key="5">
    <source>
        <dbReference type="EMBL" id="NAZ15890.1"/>
    </source>
</evidence>